<protein>
    <submittedName>
        <fullName evidence="8">Galactokinase family protein</fullName>
    </submittedName>
</protein>
<dbReference type="PRINTS" id="PR00473">
    <property type="entry name" value="GALCTOKINASE"/>
</dbReference>
<dbReference type="PRINTS" id="PR00959">
    <property type="entry name" value="MEVGALKINASE"/>
</dbReference>
<dbReference type="PANTHER" id="PTHR10457:SF7">
    <property type="entry name" value="GALACTOKINASE-RELATED"/>
    <property type="match status" value="1"/>
</dbReference>
<gene>
    <name evidence="8" type="ORF">WMO25_05900</name>
</gene>
<evidence type="ECO:0000256" key="4">
    <source>
        <dbReference type="ARBA" id="ARBA00022777"/>
    </source>
</evidence>
<dbReference type="PROSITE" id="PS00627">
    <property type="entry name" value="GHMP_KINASES_ATP"/>
    <property type="match status" value="1"/>
</dbReference>
<dbReference type="InterPro" id="IPR014721">
    <property type="entry name" value="Ribsml_uS5_D2-typ_fold_subgr"/>
</dbReference>
<name>A0ABV1B2J9_9FIRM</name>
<evidence type="ECO:0000313" key="8">
    <source>
        <dbReference type="EMBL" id="MEQ2364629.1"/>
    </source>
</evidence>
<dbReference type="InterPro" id="IPR020568">
    <property type="entry name" value="Ribosomal_Su5_D2-typ_SF"/>
</dbReference>
<evidence type="ECO:0000256" key="2">
    <source>
        <dbReference type="ARBA" id="ARBA00022679"/>
    </source>
</evidence>
<keyword evidence="9" id="KW-1185">Reference proteome</keyword>
<evidence type="ECO:0000259" key="6">
    <source>
        <dbReference type="Pfam" id="PF00288"/>
    </source>
</evidence>
<feature type="domain" description="Galactokinase N-terminal" evidence="7">
    <location>
        <begin position="8"/>
        <end position="57"/>
    </location>
</feature>
<dbReference type="SUPFAM" id="SSF54211">
    <property type="entry name" value="Ribosomal protein S5 domain 2-like"/>
    <property type="match status" value="1"/>
</dbReference>
<dbReference type="InterPro" id="IPR019741">
    <property type="entry name" value="Galactokinase_CS"/>
</dbReference>
<evidence type="ECO:0000256" key="3">
    <source>
        <dbReference type="ARBA" id="ARBA00022741"/>
    </source>
</evidence>
<keyword evidence="4" id="KW-0418">Kinase</keyword>
<dbReference type="Gene3D" id="3.30.230.10">
    <property type="match status" value="1"/>
</dbReference>
<evidence type="ECO:0000256" key="1">
    <source>
        <dbReference type="ARBA" id="ARBA00006566"/>
    </source>
</evidence>
<feature type="domain" description="GHMP kinase N-terminal" evidence="6">
    <location>
        <begin position="94"/>
        <end position="164"/>
    </location>
</feature>
<evidence type="ECO:0000313" key="9">
    <source>
        <dbReference type="Proteomes" id="UP001469749"/>
    </source>
</evidence>
<dbReference type="EMBL" id="JBBMEK010000050">
    <property type="protein sequence ID" value="MEQ2364629.1"/>
    <property type="molecule type" value="Genomic_DNA"/>
</dbReference>
<dbReference type="PANTHER" id="PTHR10457">
    <property type="entry name" value="MEVALONATE KINASE/GALACTOKINASE"/>
    <property type="match status" value="1"/>
</dbReference>
<dbReference type="PROSITE" id="PS00106">
    <property type="entry name" value="GALACTOKINASE"/>
    <property type="match status" value="1"/>
</dbReference>
<dbReference type="RefSeq" id="WP_349084563.1">
    <property type="nucleotide sequence ID" value="NZ_JBBMEK010000050.1"/>
</dbReference>
<dbReference type="InterPro" id="IPR006203">
    <property type="entry name" value="GHMP_knse_ATP-bd_CS"/>
</dbReference>
<keyword evidence="3" id="KW-0547">Nucleotide-binding</keyword>
<reference evidence="8 9" key="1">
    <citation type="submission" date="2024-03" db="EMBL/GenBank/DDBJ databases">
        <title>Human intestinal bacterial collection.</title>
        <authorList>
            <person name="Pauvert C."/>
            <person name="Hitch T.C.A."/>
            <person name="Clavel T."/>
        </authorList>
    </citation>
    <scope>NUCLEOTIDE SEQUENCE [LARGE SCALE GENOMIC DNA]</scope>
    <source>
        <strain evidence="8 9">CLA-AA-H190</strain>
    </source>
</reference>
<dbReference type="Pfam" id="PF00288">
    <property type="entry name" value="GHMP_kinases_N"/>
    <property type="match status" value="1"/>
</dbReference>
<organism evidence="8 9">
    <name type="scientific">Coprococcus intestinihominis</name>
    <dbReference type="NCBI Taxonomy" id="3133154"/>
    <lineage>
        <taxon>Bacteria</taxon>
        <taxon>Bacillati</taxon>
        <taxon>Bacillota</taxon>
        <taxon>Clostridia</taxon>
        <taxon>Lachnospirales</taxon>
        <taxon>Lachnospiraceae</taxon>
        <taxon>Coprococcus</taxon>
    </lineage>
</organism>
<accession>A0ABV1B2J9</accession>
<keyword evidence="5" id="KW-0067">ATP-binding</keyword>
<dbReference type="InterPro" id="IPR006204">
    <property type="entry name" value="GHMP_kinase_N_dom"/>
</dbReference>
<dbReference type="Pfam" id="PF10509">
    <property type="entry name" value="GalKase_gal_bdg"/>
    <property type="match status" value="1"/>
</dbReference>
<dbReference type="InterPro" id="IPR019539">
    <property type="entry name" value="GalKase_N"/>
</dbReference>
<dbReference type="Proteomes" id="UP001469749">
    <property type="component" value="Unassembled WGS sequence"/>
</dbReference>
<comment type="caution">
    <text evidence="8">The sequence shown here is derived from an EMBL/GenBank/DDBJ whole genome shotgun (WGS) entry which is preliminary data.</text>
</comment>
<evidence type="ECO:0000256" key="5">
    <source>
        <dbReference type="ARBA" id="ARBA00022840"/>
    </source>
</evidence>
<sequence length="166" mass="18654">MKERLLREFAERFGNAEGAQVYFAPGRVNLIGEHTDYNGGHVFPCALDIGTYAVVRKRQDKRLFFYSMNYPEAGIINSSLTGQLEHDDEDGWANYPKGVIWAFEEKGMQPAWGFEMMVYGNLPSGAGLSSSASLEVLTGWALRDIFEFEVSDQEIALISQHAENTF</sequence>
<dbReference type="InterPro" id="IPR000705">
    <property type="entry name" value="Galactokinase"/>
</dbReference>
<feature type="non-terminal residue" evidence="8">
    <location>
        <position position="166"/>
    </location>
</feature>
<keyword evidence="2" id="KW-0808">Transferase</keyword>
<comment type="similarity">
    <text evidence="1">Belongs to the GHMP kinase family. GalK subfamily.</text>
</comment>
<evidence type="ECO:0000259" key="7">
    <source>
        <dbReference type="Pfam" id="PF10509"/>
    </source>
</evidence>
<proteinExistence type="inferred from homology"/>